<dbReference type="EMBL" id="JAOPGA020000974">
    <property type="protein sequence ID" value="KAL0483674.1"/>
    <property type="molecule type" value="Genomic_DNA"/>
</dbReference>
<keyword evidence="2" id="KW-1185">Reference proteome</keyword>
<evidence type="ECO:0008006" key="3">
    <source>
        <dbReference type="Google" id="ProtNLM"/>
    </source>
</evidence>
<sequence>MGYVKLYCDSFGDTVISIDADIQIYEPESITLVTLGRYFAHEGVRVATILTMEENKSDRVNLEYQFERWCSHLLISRFGHMIRLHLKSKGKWKE</sequence>
<dbReference type="Proteomes" id="UP001431209">
    <property type="component" value="Unassembled WGS sequence"/>
</dbReference>
<evidence type="ECO:0000313" key="1">
    <source>
        <dbReference type="EMBL" id="KAL0483674.1"/>
    </source>
</evidence>
<name>A0AAW2Z427_9EUKA</name>
<gene>
    <name evidence="1" type="ORF">AKO1_013975</name>
</gene>
<protein>
    <recommendedName>
        <fullName evidence="3">Glycosyltransferase 2-like domain-containing protein</fullName>
    </recommendedName>
</protein>
<accession>A0AAW2Z427</accession>
<reference evidence="1 2" key="1">
    <citation type="submission" date="2024-03" db="EMBL/GenBank/DDBJ databases">
        <title>The Acrasis kona genome and developmental transcriptomes reveal deep origins of eukaryotic multicellular pathways.</title>
        <authorList>
            <person name="Sheikh S."/>
            <person name="Fu C.-J."/>
            <person name="Brown M.W."/>
            <person name="Baldauf S.L."/>
        </authorList>
    </citation>
    <scope>NUCLEOTIDE SEQUENCE [LARGE SCALE GENOMIC DNA]</scope>
    <source>
        <strain evidence="1 2">ATCC MYA-3509</strain>
    </source>
</reference>
<proteinExistence type="predicted"/>
<organism evidence="1 2">
    <name type="scientific">Acrasis kona</name>
    <dbReference type="NCBI Taxonomy" id="1008807"/>
    <lineage>
        <taxon>Eukaryota</taxon>
        <taxon>Discoba</taxon>
        <taxon>Heterolobosea</taxon>
        <taxon>Tetramitia</taxon>
        <taxon>Eutetramitia</taxon>
        <taxon>Acrasidae</taxon>
        <taxon>Acrasis</taxon>
    </lineage>
</organism>
<comment type="caution">
    <text evidence="1">The sequence shown here is derived from an EMBL/GenBank/DDBJ whole genome shotgun (WGS) entry which is preliminary data.</text>
</comment>
<dbReference type="AlphaFoldDB" id="A0AAW2Z427"/>
<evidence type="ECO:0000313" key="2">
    <source>
        <dbReference type="Proteomes" id="UP001431209"/>
    </source>
</evidence>